<dbReference type="PANTHER" id="PTHR34145">
    <property type="entry name" value="OS02G0105600 PROTEIN"/>
    <property type="match status" value="1"/>
</dbReference>
<dbReference type="SMART" id="SM00256">
    <property type="entry name" value="FBOX"/>
    <property type="match status" value="1"/>
</dbReference>
<dbReference type="Pfam" id="PF00646">
    <property type="entry name" value="F-box"/>
    <property type="match status" value="1"/>
</dbReference>
<protein>
    <recommendedName>
        <fullName evidence="1">F-box domain-containing protein</fullName>
    </recommendedName>
</protein>
<feature type="domain" description="F-box" evidence="1">
    <location>
        <begin position="19"/>
        <end position="58"/>
    </location>
</feature>
<evidence type="ECO:0000313" key="3">
    <source>
        <dbReference type="Proteomes" id="UP000327013"/>
    </source>
</evidence>
<name>A0A5N6RAA4_9ROSI</name>
<dbReference type="InterPro" id="IPR001810">
    <property type="entry name" value="F-box_dom"/>
</dbReference>
<dbReference type="InterPro" id="IPR055357">
    <property type="entry name" value="LRR_At1g61320_AtMIF1"/>
</dbReference>
<dbReference type="PANTHER" id="PTHR34145:SF51">
    <property type="entry name" value="FBD DOMAIN-CONTAINING PROTEIN"/>
    <property type="match status" value="1"/>
</dbReference>
<dbReference type="Pfam" id="PF23622">
    <property type="entry name" value="LRR_At1g61320_AtMIF1"/>
    <property type="match status" value="1"/>
</dbReference>
<dbReference type="Proteomes" id="UP000327013">
    <property type="component" value="Chromosome 6"/>
</dbReference>
<dbReference type="AlphaFoldDB" id="A0A5N6RAA4"/>
<sequence length="502" mass="57749">MEESIKDLTMAAFDRFSDMPVHIVHHIMSFLPTASATRVSALSKSFNSAWLSYPVFDFDQTLYEEVIRPSGDRTSCMKPDFLDFVLVSLKKHCPSDIYMQRFSLRAWPLEILYNRIQNSIRLAVDRNVNELVVEIQGLRQTNYCRLPRTALQNTKSLRVLKLSGFSLELEDLIPCLNLVEDLSLDICSVSGSSIFARAKQNFMFSSDKLKDLKLRFCRGLGKIEIDALNLESFSYTSFYHSFRRELHPCEINISHCKNLKSLTIEKSNIKDDWVENHVSKLVLLRNLKLVACKNLQKIKISNRQLGSFELLECEKLLKAKIEAPNLISFDYAGYHLYPNSPNIILSSTLANVKLSLVAPKCHTVSFLSLSTFLTRFGHCKTLSLSLGTYQTLFVTQKKLREYLVHPLLDLRHMRVELWSLSSLTGLVDGLLWLAPNLETMFISVQLKPLMLHLEFYKWGPRSEDHMMKKVTLVKYEGHDDDKKSLLNFFHEKAITVETNSDC</sequence>
<accession>A0A5N6RAA4</accession>
<evidence type="ECO:0000313" key="2">
    <source>
        <dbReference type="EMBL" id="KAE8075564.1"/>
    </source>
</evidence>
<gene>
    <name evidence="2" type="ORF">FH972_014268</name>
</gene>
<dbReference type="OrthoDB" id="1534647at2759"/>
<dbReference type="InterPro" id="IPR036047">
    <property type="entry name" value="F-box-like_dom_sf"/>
</dbReference>
<reference evidence="2 3" key="1">
    <citation type="submission" date="2019-06" db="EMBL/GenBank/DDBJ databases">
        <title>A chromosomal-level reference genome of Carpinus fangiana (Coryloideae, Betulaceae).</title>
        <authorList>
            <person name="Yang X."/>
            <person name="Wang Z."/>
            <person name="Zhang L."/>
            <person name="Hao G."/>
            <person name="Liu J."/>
            <person name="Yang Y."/>
        </authorList>
    </citation>
    <scope>NUCLEOTIDE SEQUENCE [LARGE SCALE GENOMIC DNA]</scope>
    <source>
        <strain evidence="2">Cfa_2016G</strain>
        <tissue evidence="2">Leaf</tissue>
    </source>
</reference>
<dbReference type="Gene3D" id="3.80.10.10">
    <property type="entry name" value="Ribonuclease Inhibitor"/>
    <property type="match status" value="1"/>
</dbReference>
<keyword evidence="3" id="KW-1185">Reference proteome</keyword>
<dbReference type="SUPFAM" id="SSF52047">
    <property type="entry name" value="RNI-like"/>
    <property type="match status" value="1"/>
</dbReference>
<proteinExistence type="predicted"/>
<evidence type="ECO:0000259" key="1">
    <source>
        <dbReference type="SMART" id="SM00256"/>
    </source>
</evidence>
<dbReference type="InterPro" id="IPR053772">
    <property type="entry name" value="At1g61320/At1g61330-like"/>
</dbReference>
<organism evidence="2 3">
    <name type="scientific">Carpinus fangiana</name>
    <dbReference type="NCBI Taxonomy" id="176857"/>
    <lineage>
        <taxon>Eukaryota</taxon>
        <taxon>Viridiplantae</taxon>
        <taxon>Streptophyta</taxon>
        <taxon>Embryophyta</taxon>
        <taxon>Tracheophyta</taxon>
        <taxon>Spermatophyta</taxon>
        <taxon>Magnoliopsida</taxon>
        <taxon>eudicotyledons</taxon>
        <taxon>Gunneridae</taxon>
        <taxon>Pentapetalae</taxon>
        <taxon>rosids</taxon>
        <taxon>fabids</taxon>
        <taxon>Fagales</taxon>
        <taxon>Betulaceae</taxon>
        <taxon>Carpinus</taxon>
    </lineage>
</organism>
<dbReference type="EMBL" id="CM017326">
    <property type="protein sequence ID" value="KAE8075564.1"/>
    <property type="molecule type" value="Genomic_DNA"/>
</dbReference>
<dbReference type="SUPFAM" id="SSF81383">
    <property type="entry name" value="F-box domain"/>
    <property type="match status" value="1"/>
</dbReference>
<dbReference type="InterPro" id="IPR032675">
    <property type="entry name" value="LRR_dom_sf"/>
</dbReference>